<dbReference type="Pfam" id="PF00248">
    <property type="entry name" value="Aldo_ket_red"/>
    <property type="match status" value="1"/>
</dbReference>
<comment type="similarity">
    <text evidence="1">Belongs to the aldo/keto reductase family.</text>
</comment>
<feature type="binding site" evidence="6">
    <location>
        <position position="109"/>
    </location>
    <ligand>
        <name>substrate</name>
    </ligand>
</feature>
<dbReference type="PANTHER" id="PTHR43827:SF3">
    <property type="entry name" value="NADP-DEPENDENT OXIDOREDUCTASE DOMAIN-CONTAINING PROTEIN"/>
    <property type="match status" value="1"/>
</dbReference>
<comment type="catalytic activity">
    <reaction evidence="4">
        <text>hydroxyacetone + NADP(+) = methylglyoxal + NADPH + H(+)</text>
        <dbReference type="Rhea" id="RHEA:27986"/>
        <dbReference type="ChEBI" id="CHEBI:15378"/>
        <dbReference type="ChEBI" id="CHEBI:17158"/>
        <dbReference type="ChEBI" id="CHEBI:27957"/>
        <dbReference type="ChEBI" id="CHEBI:57783"/>
        <dbReference type="ChEBI" id="CHEBI:58349"/>
    </reaction>
</comment>
<dbReference type="Proteomes" id="UP000094622">
    <property type="component" value="Unassembled WGS sequence"/>
</dbReference>
<dbReference type="PANTHER" id="PTHR43827">
    <property type="entry name" value="2,5-DIKETO-D-GLUCONIC ACID REDUCTASE"/>
    <property type="match status" value="1"/>
</dbReference>
<evidence type="ECO:0000256" key="7">
    <source>
        <dbReference type="PIRSR" id="PIRSR000097-3"/>
    </source>
</evidence>
<dbReference type="PATRIC" id="fig|1439726.3.peg.355"/>
<dbReference type="EC" id="1.-.-.-" evidence="9"/>
<dbReference type="PRINTS" id="PR00069">
    <property type="entry name" value="ALDKETRDTASE"/>
</dbReference>
<dbReference type="EMBL" id="MCRJ01000004">
    <property type="protein sequence ID" value="ODN72271.1"/>
    <property type="molecule type" value="Genomic_DNA"/>
</dbReference>
<dbReference type="PROSITE" id="PS00798">
    <property type="entry name" value="ALDOKETO_REDUCTASE_1"/>
    <property type="match status" value="1"/>
</dbReference>
<dbReference type="PIRSF" id="PIRSF000097">
    <property type="entry name" value="AKR"/>
    <property type="match status" value="1"/>
</dbReference>
<evidence type="ECO:0000256" key="4">
    <source>
        <dbReference type="ARBA" id="ARBA00049445"/>
    </source>
</evidence>
<dbReference type="SUPFAM" id="SSF51430">
    <property type="entry name" value="NAD(P)-linked oxidoreductase"/>
    <property type="match status" value="1"/>
</dbReference>
<evidence type="ECO:0000313" key="9">
    <source>
        <dbReference type="EMBL" id="ODN72271.1"/>
    </source>
</evidence>
<dbReference type="InterPro" id="IPR018170">
    <property type="entry name" value="Aldo/ket_reductase_CS"/>
</dbReference>
<keyword evidence="3 9" id="KW-0560">Oxidoreductase</keyword>
<gene>
    <name evidence="9" type="ORF">A6302_00336</name>
</gene>
<dbReference type="GO" id="GO:1990002">
    <property type="term" value="F:methylglyoxal reductase (NADPH) (acetol producing) activity"/>
    <property type="evidence" value="ECO:0007669"/>
    <property type="project" value="RHEA"/>
</dbReference>
<dbReference type="InterPro" id="IPR023210">
    <property type="entry name" value="NADP_OxRdtase_dom"/>
</dbReference>
<evidence type="ECO:0000256" key="6">
    <source>
        <dbReference type="PIRSR" id="PIRSR000097-2"/>
    </source>
</evidence>
<dbReference type="PROSITE" id="PS00062">
    <property type="entry name" value="ALDOKETO_REDUCTASE_2"/>
    <property type="match status" value="1"/>
</dbReference>
<feature type="active site" description="Proton donor" evidence="5">
    <location>
        <position position="51"/>
    </location>
</feature>
<accession>A0A1E3H9W2</accession>
<comment type="caution">
    <text evidence="9">The sequence shown here is derived from an EMBL/GenBank/DDBJ whole genome shotgun (WGS) entry which is preliminary data.</text>
</comment>
<dbReference type="InterPro" id="IPR020471">
    <property type="entry name" value="AKR"/>
</dbReference>
<organism evidence="9 10">
    <name type="scientific">Methylobrevis pamukkalensis</name>
    <dbReference type="NCBI Taxonomy" id="1439726"/>
    <lineage>
        <taxon>Bacteria</taxon>
        <taxon>Pseudomonadati</taxon>
        <taxon>Pseudomonadota</taxon>
        <taxon>Alphaproteobacteria</taxon>
        <taxon>Hyphomicrobiales</taxon>
        <taxon>Pleomorphomonadaceae</taxon>
        <taxon>Methylobrevis</taxon>
    </lineage>
</organism>
<dbReference type="Gene3D" id="3.20.20.100">
    <property type="entry name" value="NADP-dependent oxidoreductase domain"/>
    <property type="match status" value="1"/>
</dbReference>
<reference evidence="9 10" key="1">
    <citation type="submission" date="2016-07" db="EMBL/GenBank/DDBJ databases">
        <title>Draft Genome Sequence of Methylobrevis pamukkalensis PK2.</title>
        <authorList>
            <person name="Vasilenko O.V."/>
            <person name="Doronina N.V."/>
            <person name="Shmareva M.N."/>
            <person name="Tarlachkov S.V."/>
            <person name="Mustakhimov I."/>
            <person name="Trotsenko Y.A."/>
        </authorList>
    </citation>
    <scope>NUCLEOTIDE SEQUENCE [LARGE SCALE GENOMIC DNA]</scope>
    <source>
        <strain evidence="9 10">PK2</strain>
    </source>
</reference>
<evidence type="ECO:0000256" key="1">
    <source>
        <dbReference type="ARBA" id="ARBA00007905"/>
    </source>
</evidence>
<name>A0A1E3H9W2_9HYPH</name>
<dbReference type="AlphaFoldDB" id="A0A1E3H9W2"/>
<keyword evidence="2" id="KW-0521">NADP</keyword>
<evidence type="ECO:0000256" key="5">
    <source>
        <dbReference type="PIRSR" id="PIRSR000097-1"/>
    </source>
</evidence>
<protein>
    <submittedName>
        <fullName evidence="9">Putative oxidoreductase</fullName>
        <ecNumber evidence="9">1.-.-.-</ecNumber>
    </submittedName>
</protein>
<dbReference type="OrthoDB" id="9804790at2"/>
<sequence length="276" mass="30627">MSDQPTIALSDGTSIPQLGLGVWQTPEAETADVVRTAIETGYRHIDTAAIYGNEAGVGEGIRQSGIARDDIFVTTKLWNDAQGYDSARAAFDESLKKLGLDHVDLYLIHWPAPRKDLYVDTWKALIRLKEEGRVRSIGVSNFNADHLGRLFEETGVAPVINQVELHPRFQQAGLRAVHVEHKIATEAWSPLGQGTLLSHPVITAIAEKNAKTPAQVIIRWHLDNGVITIPKSVRPSRILENFSVFDFTLDLDDRRKIEALDDREGRIGPEPETAPF</sequence>
<evidence type="ECO:0000313" key="10">
    <source>
        <dbReference type="Proteomes" id="UP000094622"/>
    </source>
</evidence>
<evidence type="ECO:0000256" key="2">
    <source>
        <dbReference type="ARBA" id="ARBA00022857"/>
    </source>
</evidence>
<feature type="site" description="Lowers pKa of active site Tyr" evidence="7">
    <location>
        <position position="76"/>
    </location>
</feature>
<evidence type="ECO:0000256" key="3">
    <source>
        <dbReference type="ARBA" id="ARBA00023002"/>
    </source>
</evidence>
<proteinExistence type="inferred from homology"/>
<dbReference type="InterPro" id="IPR036812">
    <property type="entry name" value="NAD(P)_OxRdtase_dom_sf"/>
</dbReference>
<keyword evidence="10" id="KW-1185">Reference proteome</keyword>
<evidence type="ECO:0000259" key="8">
    <source>
        <dbReference type="Pfam" id="PF00248"/>
    </source>
</evidence>
<feature type="domain" description="NADP-dependent oxidoreductase" evidence="8">
    <location>
        <begin position="18"/>
        <end position="261"/>
    </location>
</feature>
<dbReference type="RefSeq" id="WP_069305561.1">
    <property type="nucleotide sequence ID" value="NZ_MCRJ01000004.1"/>
</dbReference>
<dbReference type="FunFam" id="3.20.20.100:FF:000002">
    <property type="entry name" value="2,5-diketo-D-gluconic acid reductase A"/>
    <property type="match status" value="1"/>
</dbReference>